<name>A0A1S4G680_AEDAE</name>
<comment type="similarity">
    <text evidence="1 7">Belongs to the reduced folate carrier (RFC) transporter (TC 2.A.48) family.</text>
</comment>
<feature type="transmembrane region" description="Helical" evidence="8">
    <location>
        <begin position="103"/>
        <end position="121"/>
    </location>
</feature>
<protein>
    <submittedName>
        <fullName evidence="9">AAEL017458-PA</fullName>
    </submittedName>
</protein>
<dbReference type="AlphaFoldDB" id="A0A1S4G680"/>
<keyword evidence="3" id="KW-0290">Folate-binding</keyword>
<keyword evidence="4 8" id="KW-1133">Transmembrane helix</keyword>
<dbReference type="Gene3D" id="1.20.1250.20">
    <property type="entry name" value="MFS general substrate transporter like domains"/>
    <property type="match status" value="1"/>
</dbReference>
<reference evidence="9" key="1">
    <citation type="submission" date="2005-10" db="EMBL/GenBank/DDBJ databases">
        <authorList>
            <person name="Loftus B.J."/>
            <person name="Nene V.M."/>
            <person name="Hannick L.I."/>
            <person name="Bidwell S."/>
            <person name="Haas B."/>
            <person name="Amedeo P."/>
            <person name="Orvis J."/>
            <person name="Wortman J.R."/>
            <person name="White O.R."/>
            <person name="Salzberg S."/>
            <person name="Shumway M."/>
            <person name="Koo H."/>
            <person name="Zhao Y."/>
            <person name="Holmes M."/>
            <person name="Miller J."/>
            <person name="Schatz M."/>
            <person name="Pop M."/>
            <person name="Pai G."/>
            <person name="Utterback T."/>
            <person name="Rogers Y.-H."/>
            <person name="Kravitz S."/>
            <person name="Fraser C.M."/>
        </authorList>
    </citation>
    <scope>NUCLEOTIDE SEQUENCE</scope>
    <source>
        <strain evidence="9">Liverpool</strain>
    </source>
</reference>
<feature type="transmembrane region" description="Helical" evidence="8">
    <location>
        <begin position="415"/>
        <end position="435"/>
    </location>
</feature>
<dbReference type="PANTHER" id="PTHR10686">
    <property type="entry name" value="FOLATE TRANSPORTER"/>
    <property type="match status" value="1"/>
</dbReference>
<feature type="transmembrane region" description="Helical" evidence="8">
    <location>
        <begin position="164"/>
        <end position="183"/>
    </location>
</feature>
<dbReference type="GO" id="GO:0005886">
    <property type="term" value="C:plasma membrane"/>
    <property type="evidence" value="ECO:0007669"/>
    <property type="project" value="UniProtKB-UniRule"/>
</dbReference>
<dbReference type="EMBL" id="CH477621">
    <property type="protein sequence ID" value="EJY57841.1"/>
    <property type="molecule type" value="Genomic_DNA"/>
</dbReference>
<gene>
    <name evidence="9" type="ORF">AaeL_AAEL017458</name>
</gene>
<evidence type="ECO:0000256" key="5">
    <source>
        <dbReference type="ARBA" id="ARBA00023136"/>
    </source>
</evidence>
<feature type="transmembrane region" description="Helical" evidence="8">
    <location>
        <begin position="254"/>
        <end position="272"/>
    </location>
</feature>
<accession>A0A1S4G680</accession>
<feature type="transmembrane region" description="Helical" evidence="8">
    <location>
        <begin position="142"/>
        <end position="158"/>
    </location>
</feature>
<keyword evidence="5 7" id="KW-0472">Membrane</keyword>
<evidence type="ECO:0000256" key="8">
    <source>
        <dbReference type="SAM" id="Phobius"/>
    </source>
</evidence>
<organism evidence="9 10">
    <name type="scientific">Aedes aegypti</name>
    <name type="common">Yellowfever mosquito</name>
    <name type="synonym">Culex aegypti</name>
    <dbReference type="NCBI Taxonomy" id="7159"/>
    <lineage>
        <taxon>Eukaryota</taxon>
        <taxon>Metazoa</taxon>
        <taxon>Ecdysozoa</taxon>
        <taxon>Arthropoda</taxon>
        <taxon>Hexapoda</taxon>
        <taxon>Insecta</taxon>
        <taxon>Pterygota</taxon>
        <taxon>Neoptera</taxon>
        <taxon>Endopterygota</taxon>
        <taxon>Diptera</taxon>
        <taxon>Nematocera</taxon>
        <taxon>Culicoidea</taxon>
        <taxon>Culicidae</taxon>
        <taxon>Culicinae</taxon>
        <taxon>Aedini</taxon>
        <taxon>Aedes</taxon>
        <taxon>Stegomyia</taxon>
    </lineage>
</organism>
<evidence type="ECO:0000313" key="10">
    <source>
        <dbReference type="Proteomes" id="UP000682892"/>
    </source>
</evidence>
<proteinExistence type="inferred from homology"/>
<dbReference type="PIRSF" id="PIRSF028739">
    <property type="entry name" value="Folate_carrier"/>
    <property type="match status" value="1"/>
</dbReference>
<feature type="transmembrane region" description="Helical" evidence="8">
    <location>
        <begin position="318"/>
        <end position="336"/>
    </location>
</feature>
<evidence type="ECO:0000256" key="6">
    <source>
        <dbReference type="ARBA" id="ARBA00023180"/>
    </source>
</evidence>
<comment type="subcellular location">
    <subcellularLocation>
        <location evidence="7">Membrane</location>
        <topology evidence="7">Multi-pass membrane protein</topology>
    </subcellularLocation>
</comment>
<sequence>MQQWLKISLMLCTFGFLKEIRPSEPFIVDYLAGPWRNLTMTQVIQEAFPIGTYSYLAQLVIIFLITDMLRYKPLIIVNGLAGVIVWSMLLWTTSLQALKILEIFYGTYCAAEIAYFSYIYAKVDREHYQKVTSHTRAAIYSGRFFAGVLAQILVYFNAMDYKELNYLSVTAQICATLWALFLPSVKTSMYFHRASLPPILGNGADENLNGNDSSSEKISTTSPSLRRKMISAFRLIWVHFKTSFTNLTVLQWSIWYALAMAGYIQTIAYIQALWSEVDPTQEAIWNGAVEATLTLLGAVVSLLAGYIHSGFLQPRSSLFALSVLSVGQGGAILLATMTNSLITSYIGYIVFGVLYAFTITVVSAEIAKNISDDSFGLVFGFNTLIALSLQTLLTFAVTDADGWFALDVIGQFTVYGYYFVALSVIYLIFLIGEILNSVCSTKL</sequence>
<reference evidence="9" key="3">
    <citation type="submission" date="2012-09" db="EMBL/GenBank/DDBJ databases">
        <authorList>
            <consortium name="VectorBase"/>
        </authorList>
    </citation>
    <scope>NUCLEOTIDE SEQUENCE</scope>
    <source>
        <strain evidence="9">Liverpool</strain>
    </source>
</reference>
<dbReference type="GO" id="GO:0090482">
    <property type="term" value="F:vitamin transmembrane transporter activity"/>
    <property type="evidence" value="ECO:0007669"/>
    <property type="project" value="InterPro"/>
</dbReference>
<dbReference type="Proteomes" id="UP000682892">
    <property type="component" value="Unassembled WGS sequence"/>
</dbReference>
<feature type="transmembrane region" description="Helical" evidence="8">
    <location>
        <begin position="46"/>
        <end position="66"/>
    </location>
</feature>
<feature type="transmembrane region" description="Helical" evidence="8">
    <location>
        <begin position="284"/>
        <end position="306"/>
    </location>
</feature>
<dbReference type="SUPFAM" id="SSF103473">
    <property type="entry name" value="MFS general substrate transporter"/>
    <property type="match status" value="1"/>
</dbReference>
<dbReference type="KEGG" id="aag:23687878"/>
<feature type="transmembrane region" description="Helical" evidence="8">
    <location>
        <begin position="73"/>
        <end position="91"/>
    </location>
</feature>
<dbReference type="OrthoDB" id="18814at2759"/>
<dbReference type="FunFam" id="1.20.1250.20:FF:000298">
    <property type="entry name" value="Thiamine transporter"/>
    <property type="match status" value="1"/>
</dbReference>
<dbReference type="InterPro" id="IPR036259">
    <property type="entry name" value="MFS_trans_sf"/>
</dbReference>
<keyword evidence="7" id="KW-0813">Transport</keyword>
<dbReference type="Pfam" id="PF01770">
    <property type="entry name" value="Folate_carrier"/>
    <property type="match status" value="1"/>
</dbReference>
<feature type="transmembrane region" description="Helical" evidence="8">
    <location>
        <begin position="374"/>
        <end position="395"/>
    </location>
</feature>
<reference evidence="9" key="2">
    <citation type="journal article" date="2007" name="Science">
        <title>Genome sequence of Aedes aegypti, a major arbovirus vector.</title>
        <authorList>
            <person name="Nene V."/>
            <person name="Wortman J.R."/>
            <person name="Lawson D."/>
            <person name="Haas B."/>
            <person name="Kodira C."/>
            <person name="Tu Z.J."/>
            <person name="Loftus B."/>
            <person name="Xi Z."/>
            <person name="Megy K."/>
            <person name="Grabherr M."/>
            <person name="Ren Q."/>
            <person name="Zdobnov E.M."/>
            <person name="Lobo N.F."/>
            <person name="Campbell K.S."/>
            <person name="Brown S.E."/>
            <person name="Bonaldo M.F."/>
            <person name="Zhu J."/>
            <person name="Sinkins S.P."/>
            <person name="Hogenkamp D.G."/>
            <person name="Amedeo P."/>
            <person name="Arensburger P."/>
            <person name="Atkinson P.W."/>
            <person name="Bidwell S."/>
            <person name="Biedler J."/>
            <person name="Birney E."/>
            <person name="Bruggner R.V."/>
            <person name="Costas J."/>
            <person name="Coy M.R."/>
            <person name="Crabtree J."/>
            <person name="Crawford M."/>
            <person name="Debruyn B."/>
            <person name="Decaprio D."/>
            <person name="Eiglmeier K."/>
            <person name="Eisenstadt E."/>
            <person name="El-Dorry H."/>
            <person name="Gelbart W.M."/>
            <person name="Gomes S.L."/>
            <person name="Hammond M."/>
            <person name="Hannick L.I."/>
            <person name="Hogan J.R."/>
            <person name="Holmes M.H."/>
            <person name="Jaffe D."/>
            <person name="Johnston J.S."/>
            <person name="Kennedy R.C."/>
            <person name="Koo H."/>
            <person name="Kravitz S."/>
            <person name="Kriventseva E.V."/>
            <person name="Kulp D."/>
            <person name="Labutti K."/>
            <person name="Lee E."/>
            <person name="Li S."/>
            <person name="Lovin D.D."/>
            <person name="Mao C."/>
            <person name="Mauceli E."/>
            <person name="Menck C.F."/>
            <person name="Miller J.R."/>
            <person name="Montgomery P."/>
            <person name="Mori A."/>
            <person name="Nascimento A.L."/>
            <person name="Naveira H.F."/>
            <person name="Nusbaum C."/>
            <person name="O'leary S."/>
            <person name="Orvis J."/>
            <person name="Pertea M."/>
            <person name="Quesneville H."/>
            <person name="Reidenbach K.R."/>
            <person name="Rogers Y.H."/>
            <person name="Roth C.W."/>
            <person name="Schneider J.R."/>
            <person name="Schatz M."/>
            <person name="Shumway M."/>
            <person name="Stanke M."/>
            <person name="Stinson E.O."/>
            <person name="Tubio J.M."/>
            <person name="Vanzee J.P."/>
            <person name="Verjovski-Almeida S."/>
            <person name="Werner D."/>
            <person name="White O."/>
            <person name="Wyder S."/>
            <person name="Zeng Q."/>
            <person name="Zhao Q."/>
            <person name="Zhao Y."/>
            <person name="Hill C.A."/>
            <person name="Raikhel A.S."/>
            <person name="Soares M.B."/>
            <person name="Knudson D.L."/>
            <person name="Lee N.H."/>
            <person name="Galagan J."/>
            <person name="Salzberg S.L."/>
            <person name="Paulsen I.T."/>
            <person name="Dimopoulos G."/>
            <person name="Collins F.H."/>
            <person name="Birren B."/>
            <person name="Fraser-Liggett C.M."/>
            <person name="Severson D.W."/>
        </authorList>
    </citation>
    <scope>NUCLEOTIDE SEQUENCE [LARGE SCALE GENOMIC DNA]</scope>
    <source>
        <strain evidence="9">Liverpool</strain>
    </source>
</reference>
<evidence type="ECO:0000256" key="1">
    <source>
        <dbReference type="ARBA" id="ARBA00005773"/>
    </source>
</evidence>
<feature type="transmembrane region" description="Helical" evidence="8">
    <location>
        <begin position="342"/>
        <end position="362"/>
    </location>
</feature>
<evidence type="ECO:0000256" key="7">
    <source>
        <dbReference type="PIRNR" id="PIRNR028739"/>
    </source>
</evidence>
<keyword evidence="2 8" id="KW-0812">Transmembrane</keyword>
<keyword evidence="6" id="KW-0325">Glycoprotein</keyword>
<evidence type="ECO:0000313" key="9">
    <source>
        <dbReference type="EMBL" id="EJY57841.1"/>
    </source>
</evidence>
<dbReference type="NCBIfam" id="TIGR00806">
    <property type="entry name" value="rfc"/>
    <property type="match status" value="1"/>
</dbReference>
<dbReference type="PANTHER" id="PTHR10686:SF18">
    <property type="entry name" value="IP11787P-RELATED"/>
    <property type="match status" value="1"/>
</dbReference>
<dbReference type="HOGENOM" id="CLU_036909_0_1_1"/>
<evidence type="ECO:0000256" key="3">
    <source>
        <dbReference type="ARBA" id="ARBA00022954"/>
    </source>
</evidence>
<evidence type="ECO:0000256" key="4">
    <source>
        <dbReference type="ARBA" id="ARBA00022989"/>
    </source>
</evidence>
<evidence type="ECO:0000256" key="2">
    <source>
        <dbReference type="ARBA" id="ARBA00022692"/>
    </source>
</evidence>
<dbReference type="InterPro" id="IPR002666">
    <property type="entry name" value="Folate_carrier"/>
</dbReference>
<dbReference type="GO" id="GO:0005542">
    <property type="term" value="F:folic acid binding"/>
    <property type="evidence" value="ECO:0007669"/>
    <property type="project" value="UniProtKB-KW"/>
</dbReference>